<dbReference type="Pfam" id="PF02811">
    <property type="entry name" value="PHP"/>
    <property type="match status" value="1"/>
</dbReference>
<dbReference type="SUPFAM" id="SSF89550">
    <property type="entry name" value="PHP domain-like"/>
    <property type="match status" value="1"/>
</dbReference>
<dbReference type="PANTHER" id="PTHR36928:SF1">
    <property type="entry name" value="PHOSPHATASE YCDX-RELATED"/>
    <property type="match status" value="1"/>
</dbReference>
<dbReference type="CDD" id="cd07437">
    <property type="entry name" value="PHP_HisPPase_Ycdx_like"/>
    <property type="match status" value="1"/>
</dbReference>
<evidence type="ECO:0000313" key="2">
    <source>
        <dbReference type="EMBL" id="HJC47167.1"/>
    </source>
</evidence>
<dbReference type="AlphaFoldDB" id="A0A9D2PC00"/>
<evidence type="ECO:0000313" key="3">
    <source>
        <dbReference type="Proteomes" id="UP000823883"/>
    </source>
</evidence>
<proteinExistence type="predicted"/>
<dbReference type="PANTHER" id="PTHR36928">
    <property type="entry name" value="PHOSPHATASE YCDX-RELATED"/>
    <property type="match status" value="1"/>
</dbReference>
<dbReference type="GO" id="GO:0005829">
    <property type="term" value="C:cytosol"/>
    <property type="evidence" value="ECO:0007669"/>
    <property type="project" value="TreeGrafter"/>
</dbReference>
<name>A0A9D2PC00_9FIRM</name>
<dbReference type="InterPro" id="IPR050243">
    <property type="entry name" value="PHP_phosphatase"/>
</dbReference>
<dbReference type="GO" id="GO:0042578">
    <property type="term" value="F:phosphoric ester hydrolase activity"/>
    <property type="evidence" value="ECO:0007669"/>
    <property type="project" value="TreeGrafter"/>
</dbReference>
<protein>
    <submittedName>
        <fullName evidence="2">Phosphatase</fullName>
    </submittedName>
</protein>
<organism evidence="2 3">
    <name type="scientific">Candidatus Lachnoclostridium pullistercoris</name>
    <dbReference type="NCBI Taxonomy" id="2838632"/>
    <lineage>
        <taxon>Bacteria</taxon>
        <taxon>Bacillati</taxon>
        <taxon>Bacillota</taxon>
        <taxon>Clostridia</taxon>
        <taxon>Lachnospirales</taxon>
        <taxon>Lachnospiraceae</taxon>
    </lineage>
</organism>
<accession>A0A9D2PC00</accession>
<dbReference type="SMART" id="SM00481">
    <property type="entry name" value="POLIIIAc"/>
    <property type="match status" value="1"/>
</dbReference>
<reference evidence="2" key="2">
    <citation type="submission" date="2021-04" db="EMBL/GenBank/DDBJ databases">
        <authorList>
            <person name="Gilroy R."/>
        </authorList>
    </citation>
    <scope>NUCLEOTIDE SEQUENCE</scope>
    <source>
        <strain evidence="2">CHK183-5548</strain>
    </source>
</reference>
<dbReference type="Gene3D" id="3.20.20.140">
    <property type="entry name" value="Metal-dependent hydrolases"/>
    <property type="match status" value="1"/>
</dbReference>
<evidence type="ECO:0000259" key="1">
    <source>
        <dbReference type="SMART" id="SM00481"/>
    </source>
</evidence>
<comment type="caution">
    <text evidence="2">The sequence shown here is derived from an EMBL/GenBank/DDBJ whole genome shotgun (WGS) entry which is preliminary data.</text>
</comment>
<dbReference type="NCBIfam" id="NF006702">
    <property type="entry name" value="PRK09248.1"/>
    <property type="match status" value="1"/>
</dbReference>
<dbReference type="InterPro" id="IPR003141">
    <property type="entry name" value="Pol/His_phosphatase_N"/>
</dbReference>
<dbReference type="GO" id="GO:0008270">
    <property type="term" value="F:zinc ion binding"/>
    <property type="evidence" value="ECO:0007669"/>
    <property type="project" value="TreeGrafter"/>
</dbReference>
<feature type="domain" description="Polymerase/histidinol phosphatase N-terminal" evidence="1">
    <location>
        <begin position="5"/>
        <end position="79"/>
    </location>
</feature>
<reference evidence="2" key="1">
    <citation type="journal article" date="2021" name="PeerJ">
        <title>Extensive microbial diversity within the chicken gut microbiome revealed by metagenomics and culture.</title>
        <authorList>
            <person name="Gilroy R."/>
            <person name="Ravi A."/>
            <person name="Getino M."/>
            <person name="Pursley I."/>
            <person name="Horton D.L."/>
            <person name="Alikhan N.F."/>
            <person name="Baker D."/>
            <person name="Gharbi K."/>
            <person name="Hall N."/>
            <person name="Watson M."/>
            <person name="Adriaenssens E.M."/>
            <person name="Foster-Nyarko E."/>
            <person name="Jarju S."/>
            <person name="Secka A."/>
            <person name="Antonio M."/>
            <person name="Oren A."/>
            <person name="Chaudhuri R.R."/>
            <person name="La Ragione R."/>
            <person name="Hildebrand F."/>
            <person name="Pallen M.J."/>
        </authorList>
    </citation>
    <scope>NUCLEOTIDE SEQUENCE</scope>
    <source>
        <strain evidence="2">CHK183-5548</strain>
    </source>
</reference>
<dbReference type="EMBL" id="DWWL01000025">
    <property type="protein sequence ID" value="HJC47167.1"/>
    <property type="molecule type" value="Genomic_DNA"/>
</dbReference>
<dbReference type="Proteomes" id="UP000823883">
    <property type="component" value="Unassembled WGS sequence"/>
</dbReference>
<gene>
    <name evidence="2" type="ORF">IAA04_03850</name>
</gene>
<sequence length="238" mass="26180">MKIYFDMHTHTVASGHAFSTIKENAEEAAAKGLAAMGMSDHAPAMPGSAQEIYFSNFKAIPEELMGVRIYAGTEANIMDFEGSLDLPESVLKKMDYVIASLHIPCIRPGSARENTDALIGAMKNPYVKIIGHPDDDRYPLEYGRLIPAALEHKVALEVNNSSFKARSGRQNARKNVSAWLAAAKEYRLPIILGSDAHICCDVGELSEAIRMAEEAGYPQELILNTRPDGLDYILNRKE</sequence>
<dbReference type="InterPro" id="IPR004013">
    <property type="entry name" value="PHP_dom"/>
</dbReference>
<dbReference type="InterPro" id="IPR016195">
    <property type="entry name" value="Pol/histidinol_Pase-like"/>
</dbReference>